<dbReference type="PANTHER" id="PTHR21174">
    <property type="match status" value="1"/>
</dbReference>
<dbReference type="EMBL" id="LR134521">
    <property type="protein sequence ID" value="VEJ30331.1"/>
    <property type="molecule type" value="Genomic_DNA"/>
</dbReference>
<reference evidence="2 3" key="1">
    <citation type="submission" date="2018-12" db="EMBL/GenBank/DDBJ databases">
        <authorList>
            <consortium name="Pathogen Informatics"/>
        </authorList>
    </citation>
    <scope>NUCLEOTIDE SEQUENCE [LARGE SCALE GENOMIC DNA]</scope>
    <source>
        <strain evidence="2 3">NCTC10918</strain>
    </source>
</reference>
<feature type="domain" description="DUF4031" evidence="1">
    <location>
        <begin position="3"/>
        <end position="76"/>
    </location>
</feature>
<protein>
    <submittedName>
        <fullName evidence="2">Uncharacterized protein conserved in bacteria</fullName>
    </submittedName>
</protein>
<dbReference type="AlphaFoldDB" id="A0A448UWL8"/>
<dbReference type="PANTHER" id="PTHR21174:SF0">
    <property type="entry name" value="HD PHOSPHOHYDROLASE FAMILY PROTEIN-RELATED"/>
    <property type="match status" value="1"/>
</dbReference>
<dbReference type="Gene3D" id="1.10.3210.10">
    <property type="entry name" value="Hypothetical protein af1432"/>
    <property type="match status" value="1"/>
</dbReference>
<dbReference type="InterPro" id="IPR025109">
    <property type="entry name" value="DUF4031"/>
</dbReference>
<sequence>MSIFIDPPVWPAHGTVFSHLISDTSLAELHDFAAKTGISPRAFDADHYDVPAYRYEGLVRAGAREVSGSQLTRILIDSGLRVPLRERPNKIRPRLMRAWDSLLPGHTALGEDLLERYEQPHRKYHTSVHLSEMLTALKTLYEQHHTATPRAVLLAAWFHDAVYEANPGEDEAASADLARTTLTPLASTGSLTNREVTAIAHLIELTASHQLADGIEEYTSGALTRADAAFFLDADLAILAADSPRYTRYVAGVRAEYAHYAPDAFTRGRAAILQGFLNRTAIYASDTAHLLWDAPARLNLRTELEGYRAALGEQPAKEGALNCARR</sequence>
<accession>A0A448UWL8</accession>
<evidence type="ECO:0000313" key="3">
    <source>
        <dbReference type="Proteomes" id="UP000270988"/>
    </source>
</evidence>
<evidence type="ECO:0000313" key="2">
    <source>
        <dbReference type="EMBL" id="VEJ30331.1"/>
    </source>
</evidence>
<dbReference type="Proteomes" id="UP000270988">
    <property type="component" value="Chromosome"/>
</dbReference>
<proteinExistence type="predicted"/>
<organism evidence="2 3">
    <name type="scientific">Rothia dentocariosa</name>
    <dbReference type="NCBI Taxonomy" id="2047"/>
    <lineage>
        <taxon>Bacteria</taxon>
        <taxon>Bacillati</taxon>
        <taxon>Actinomycetota</taxon>
        <taxon>Actinomycetes</taxon>
        <taxon>Micrococcales</taxon>
        <taxon>Micrococcaceae</taxon>
        <taxon>Rothia</taxon>
    </lineage>
</organism>
<dbReference type="SUPFAM" id="SSF109604">
    <property type="entry name" value="HD-domain/PDEase-like"/>
    <property type="match status" value="1"/>
</dbReference>
<name>A0A448UWL8_9MICC</name>
<evidence type="ECO:0000259" key="1">
    <source>
        <dbReference type="Pfam" id="PF13223"/>
    </source>
</evidence>
<gene>
    <name evidence="2" type="ORF">NCTC10918_01610</name>
</gene>
<dbReference type="InterPro" id="IPR009218">
    <property type="entry name" value="HD_phosphohydro"/>
</dbReference>
<dbReference type="Pfam" id="PF13223">
    <property type="entry name" value="DUF4031"/>
    <property type="match status" value="1"/>
</dbReference>